<dbReference type="GeneID" id="37045181"/>
<evidence type="ECO:0000256" key="4">
    <source>
        <dbReference type="ARBA" id="ARBA00022737"/>
    </source>
</evidence>
<dbReference type="SUPFAM" id="SSF47473">
    <property type="entry name" value="EF-hand"/>
    <property type="match status" value="1"/>
</dbReference>
<evidence type="ECO:0000313" key="9">
    <source>
        <dbReference type="Proteomes" id="UP000245768"/>
    </source>
</evidence>
<dbReference type="OrthoDB" id="186625at2759"/>
<evidence type="ECO:0000259" key="7">
    <source>
        <dbReference type="PROSITE" id="PS50222"/>
    </source>
</evidence>
<feature type="compositionally biased region" description="Gly residues" evidence="6">
    <location>
        <begin position="19"/>
        <end position="39"/>
    </location>
</feature>
<dbReference type="GO" id="GO:0048306">
    <property type="term" value="F:calcium-dependent protein binding"/>
    <property type="evidence" value="ECO:0007669"/>
    <property type="project" value="UniProtKB-ARBA"/>
</dbReference>
<dbReference type="Pfam" id="PF13499">
    <property type="entry name" value="EF-hand_7"/>
    <property type="match status" value="1"/>
</dbReference>
<protein>
    <submittedName>
        <fullName evidence="8">EF-hand</fullName>
    </submittedName>
</protein>
<feature type="region of interest" description="Disordered" evidence="6">
    <location>
        <begin position="82"/>
        <end position="107"/>
    </location>
</feature>
<dbReference type="RefSeq" id="XP_025378200.1">
    <property type="nucleotide sequence ID" value="XM_025523265.1"/>
</dbReference>
<dbReference type="CDD" id="cd16180">
    <property type="entry name" value="EFh_PEF_Group_I"/>
    <property type="match status" value="1"/>
</dbReference>
<evidence type="ECO:0000256" key="1">
    <source>
        <dbReference type="ARBA" id="ARBA00004496"/>
    </source>
</evidence>
<dbReference type="SMART" id="SM00054">
    <property type="entry name" value="EFh"/>
    <property type="match status" value="3"/>
</dbReference>
<dbReference type="EMBL" id="KZ819636">
    <property type="protein sequence ID" value="PWN91002.1"/>
    <property type="molecule type" value="Genomic_DNA"/>
</dbReference>
<evidence type="ECO:0000313" key="8">
    <source>
        <dbReference type="EMBL" id="PWN91002.1"/>
    </source>
</evidence>
<organism evidence="8 9">
    <name type="scientific">Acaromyces ingoldii</name>
    <dbReference type="NCBI Taxonomy" id="215250"/>
    <lineage>
        <taxon>Eukaryota</taxon>
        <taxon>Fungi</taxon>
        <taxon>Dikarya</taxon>
        <taxon>Basidiomycota</taxon>
        <taxon>Ustilaginomycotina</taxon>
        <taxon>Exobasidiomycetes</taxon>
        <taxon>Exobasidiales</taxon>
        <taxon>Cryptobasidiaceae</taxon>
        <taxon>Acaromyces</taxon>
    </lineage>
</organism>
<dbReference type="STRING" id="215250.A0A316YPC8"/>
<evidence type="ECO:0000256" key="6">
    <source>
        <dbReference type="SAM" id="MobiDB-lite"/>
    </source>
</evidence>
<dbReference type="InterPro" id="IPR002048">
    <property type="entry name" value="EF_hand_dom"/>
</dbReference>
<dbReference type="GO" id="GO:0005737">
    <property type="term" value="C:cytoplasm"/>
    <property type="evidence" value="ECO:0007669"/>
    <property type="project" value="UniProtKB-SubCell"/>
</dbReference>
<dbReference type="Proteomes" id="UP000245768">
    <property type="component" value="Unassembled WGS sequence"/>
</dbReference>
<proteinExistence type="predicted"/>
<keyword evidence="9" id="KW-1185">Reference proteome</keyword>
<keyword evidence="2" id="KW-0963">Cytoplasm</keyword>
<dbReference type="PANTHER" id="PTHR46212:SF3">
    <property type="entry name" value="GH27120P"/>
    <property type="match status" value="1"/>
</dbReference>
<keyword evidence="4" id="KW-0677">Repeat</keyword>
<comment type="subcellular location">
    <subcellularLocation>
        <location evidence="1">Cytoplasm</location>
    </subcellularLocation>
</comment>
<name>A0A316YPC8_9BASI</name>
<feature type="domain" description="EF-hand" evidence="7">
    <location>
        <begin position="103"/>
        <end position="138"/>
    </location>
</feature>
<dbReference type="GO" id="GO:0005509">
    <property type="term" value="F:calcium ion binding"/>
    <property type="evidence" value="ECO:0007669"/>
    <property type="project" value="InterPro"/>
</dbReference>
<dbReference type="AlphaFoldDB" id="A0A316YPC8"/>
<dbReference type="PROSITE" id="PS50222">
    <property type="entry name" value="EF_HAND_2"/>
    <property type="match status" value="2"/>
</dbReference>
<evidence type="ECO:0000256" key="2">
    <source>
        <dbReference type="ARBA" id="ARBA00022490"/>
    </source>
</evidence>
<dbReference type="PANTHER" id="PTHR46212">
    <property type="entry name" value="PEFLIN"/>
    <property type="match status" value="1"/>
</dbReference>
<feature type="domain" description="EF-hand" evidence="7">
    <location>
        <begin position="170"/>
        <end position="205"/>
    </location>
</feature>
<dbReference type="PROSITE" id="PS00018">
    <property type="entry name" value="EF_HAND_1"/>
    <property type="match status" value="2"/>
</dbReference>
<accession>A0A316YPC8</accession>
<dbReference type="InterPro" id="IPR018247">
    <property type="entry name" value="EF_Hand_1_Ca_BS"/>
</dbReference>
<dbReference type="InterPro" id="IPR051426">
    <property type="entry name" value="Peflin/Sorcin_CaBP"/>
</dbReference>
<reference evidence="8" key="1">
    <citation type="journal article" date="2018" name="Mol. Biol. Evol.">
        <title>Broad Genomic Sampling Reveals a Smut Pathogenic Ancestry of the Fungal Clade Ustilaginomycotina.</title>
        <authorList>
            <person name="Kijpornyongpan T."/>
            <person name="Mondo S.J."/>
            <person name="Barry K."/>
            <person name="Sandor L."/>
            <person name="Lee J."/>
            <person name="Lipzen A."/>
            <person name="Pangilinan J."/>
            <person name="LaButti K."/>
            <person name="Hainaut M."/>
            <person name="Henrissat B."/>
            <person name="Grigoriev I.V."/>
            <person name="Spatafora J.W."/>
            <person name="Aime M.C."/>
        </authorList>
    </citation>
    <scope>NUCLEOTIDE SEQUENCE [LARGE SCALE GENOMIC DNA]</scope>
    <source>
        <strain evidence="8">MCA 4198</strain>
    </source>
</reference>
<gene>
    <name evidence="8" type="ORF">FA10DRAFT_275423</name>
</gene>
<evidence type="ECO:0000256" key="5">
    <source>
        <dbReference type="ARBA" id="ARBA00022837"/>
    </source>
</evidence>
<evidence type="ECO:0000256" key="3">
    <source>
        <dbReference type="ARBA" id="ARBA00022723"/>
    </source>
</evidence>
<dbReference type="Gene3D" id="1.10.238.10">
    <property type="entry name" value="EF-hand"/>
    <property type="match status" value="1"/>
</dbReference>
<feature type="compositionally biased region" description="Pro residues" evidence="6">
    <location>
        <begin position="40"/>
        <end position="54"/>
    </location>
</feature>
<keyword evidence="3" id="KW-0479">Metal-binding</keyword>
<dbReference type="InParanoid" id="A0A316YPC8"/>
<keyword evidence="5" id="KW-0106">Calcium</keyword>
<feature type="region of interest" description="Disordered" evidence="6">
    <location>
        <begin position="19"/>
        <end position="61"/>
    </location>
</feature>
<dbReference type="Pfam" id="PF13405">
    <property type="entry name" value="EF-hand_6"/>
    <property type="match status" value="1"/>
</dbReference>
<dbReference type="InterPro" id="IPR011992">
    <property type="entry name" value="EF-hand-dom_pair"/>
</dbReference>
<sequence length="283" mass="29394">MSQQYSYGGGYGAGGAGVGQGYGQPPHQGGGGGGGGGYGAPPPGQGGYGAPPPHQGGGYGAPGGGYGAGAGAGAAGGGYAPSSYGPPGGRPQAYTPNTGPPPGADPQLWAWFTAVDRDHSGNINPVELQQALVNGDWTPFELDTVKLLMTIFDVDRSGSITFNEFAGLWKYIQDWQGVFRHFDADRSGSIDQTELSRALANFGYNLNPRLLHIVVAKFIPAPASAPSSYNTGTPRGGVTFDRFVRCCVVIKTLTDNFARKDVQRTGHVTLSYDEFMELCLSAP</sequence>